<reference evidence="3" key="1">
    <citation type="journal article" date="2019" name="Int. J. Syst. Evol. Microbiol.">
        <title>The Global Catalogue of Microorganisms (GCM) 10K type strain sequencing project: providing services to taxonomists for standard genome sequencing and annotation.</title>
        <authorList>
            <consortium name="The Broad Institute Genomics Platform"/>
            <consortium name="The Broad Institute Genome Sequencing Center for Infectious Disease"/>
            <person name="Wu L."/>
            <person name="Ma J."/>
        </authorList>
    </citation>
    <scope>NUCLEOTIDE SEQUENCE [LARGE SCALE GENOMIC DNA]</scope>
    <source>
        <strain evidence="3">IBRC-M 10813</strain>
    </source>
</reference>
<protein>
    <submittedName>
        <fullName evidence="2">CcdC family protein</fullName>
    </submittedName>
</protein>
<comment type="caution">
    <text evidence="2">The sequence shown here is derived from an EMBL/GenBank/DDBJ whole genome shotgun (WGS) entry which is preliminary data.</text>
</comment>
<dbReference type="EMBL" id="JBHSAP010000009">
    <property type="protein sequence ID" value="MFC4076764.1"/>
    <property type="molecule type" value="Genomic_DNA"/>
</dbReference>
<dbReference type="Proteomes" id="UP001595843">
    <property type="component" value="Unassembled WGS sequence"/>
</dbReference>
<keyword evidence="1" id="KW-0812">Transmembrane</keyword>
<feature type="transmembrane region" description="Helical" evidence="1">
    <location>
        <begin position="6"/>
        <end position="28"/>
    </location>
</feature>
<dbReference type="PANTHER" id="PTHR39164">
    <property type="entry name" value="PROTEIN CCDC"/>
    <property type="match status" value="1"/>
</dbReference>
<keyword evidence="3" id="KW-1185">Reference proteome</keyword>
<name>A0ABV8JHF6_9BACL</name>
<organism evidence="2 3">
    <name type="scientific">Salinithrix halophila</name>
    <dbReference type="NCBI Taxonomy" id="1485204"/>
    <lineage>
        <taxon>Bacteria</taxon>
        <taxon>Bacillati</taxon>
        <taxon>Bacillota</taxon>
        <taxon>Bacilli</taxon>
        <taxon>Bacillales</taxon>
        <taxon>Thermoactinomycetaceae</taxon>
        <taxon>Salinithrix</taxon>
    </lineage>
</organism>
<dbReference type="PIRSF" id="PIRSF021441">
    <property type="entry name" value="DUF1453"/>
    <property type="match status" value="1"/>
</dbReference>
<proteinExistence type="predicted"/>
<evidence type="ECO:0000313" key="2">
    <source>
        <dbReference type="EMBL" id="MFC4076764.1"/>
    </source>
</evidence>
<feature type="transmembrane region" description="Helical" evidence="1">
    <location>
        <begin position="126"/>
        <end position="147"/>
    </location>
</feature>
<evidence type="ECO:0000313" key="3">
    <source>
        <dbReference type="Proteomes" id="UP001595843"/>
    </source>
</evidence>
<dbReference type="PANTHER" id="PTHR39164:SF1">
    <property type="entry name" value="PROTEIN CCDC"/>
    <property type="match status" value="1"/>
</dbReference>
<feature type="transmembrane region" description="Helical" evidence="1">
    <location>
        <begin position="40"/>
        <end position="57"/>
    </location>
</feature>
<keyword evidence="1" id="KW-0472">Membrane</keyword>
<dbReference type="Pfam" id="PF07301">
    <property type="entry name" value="DUF1453"/>
    <property type="match status" value="1"/>
</dbReference>
<dbReference type="InterPro" id="IPR058247">
    <property type="entry name" value="DUF1453"/>
</dbReference>
<dbReference type="InterPro" id="IPR031306">
    <property type="entry name" value="CcdC"/>
</dbReference>
<dbReference type="RefSeq" id="WP_380704000.1">
    <property type="nucleotide sequence ID" value="NZ_JBHSAP010000009.1"/>
</dbReference>
<evidence type="ECO:0000256" key="1">
    <source>
        <dbReference type="SAM" id="Phobius"/>
    </source>
</evidence>
<feature type="transmembrane region" description="Helical" evidence="1">
    <location>
        <begin position="102"/>
        <end position="120"/>
    </location>
</feature>
<feature type="transmembrane region" description="Helical" evidence="1">
    <location>
        <begin position="63"/>
        <end position="82"/>
    </location>
</feature>
<keyword evidence="1" id="KW-1133">Transmembrane helix</keyword>
<gene>
    <name evidence="2" type="ORF">ACFOUO_08070</name>
</gene>
<sequence length="165" mass="18946">MGQPLPVNHLTVTLGTVIMALMFIIIRLRSARKPTNRMKILMPPVGMSTGFLMFLYPPARIPLSWGLAAFMIGAVLFAYPLIRTSRFHLVDGDIYLKRSKAFIWILFVLLGVRMLAHEYVEQLITLQQTAGIFFVLAFGMLLPWRLAMYRQYQQIRKQVETTAVE</sequence>
<accession>A0ABV8JHF6</accession>